<feature type="domain" description="Type I restriction modification DNA specificity" evidence="5">
    <location>
        <begin position="201"/>
        <end position="369"/>
    </location>
</feature>
<evidence type="ECO:0000256" key="2">
    <source>
        <dbReference type="ARBA" id="ARBA00022747"/>
    </source>
</evidence>
<dbReference type="AlphaFoldDB" id="A0A368JMH6"/>
<dbReference type="Proteomes" id="UP000253383">
    <property type="component" value="Unassembled WGS sequence"/>
</dbReference>
<keyword evidence="3" id="KW-0238">DNA-binding</keyword>
<dbReference type="EMBL" id="QOWE01000013">
    <property type="protein sequence ID" value="RCR68485.1"/>
    <property type="molecule type" value="Genomic_DNA"/>
</dbReference>
<feature type="domain" description="Type I restriction modification DNA specificity" evidence="5">
    <location>
        <begin position="4"/>
        <end position="172"/>
    </location>
</feature>
<organism evidence="6 7">
    <name type="scientific">Larkinella punicea</name>
    <dbReference type="NCBI Taxonomy" id="2315727"/>
    <lineage>
        <taxon>Bacteria</taxon>
        <taxon>Pseudomonadati</taxon>
        <taxon>Bacteroidota</taxon>
        <taxon>Cytophagia</taxon>
        <taxon>Cytophagales</taxon>
        <taxon>Spirosomataceae</taxon>
        <taxon>Larkinella</taxon>
    </lineage>
</organism>
<keyword evidence="7" id="KW-1185">Reference proteome</keyword>
<accession>A0A368JMH6</accession>
<dbReference type="PANTHER" id="PTHR30408">
    <property type="entry name" value="TYPE-1 RESTRICTION ENZYME ECOKI SPECIFICITY PROTEIN"/>
    <property type="match status" value="1"/>
</dbReference>
<comment type="similarity">
    <text evidence="1">Belongs to the type-I restriction system S methylase family.</text>
</comment>
<evidence type="ECO:0000313" key="6">
    <source>
        <dbReference type="EMBL" id="RCR68485.1"/>
    </source>
</evidence>
<dbReference type="InterPro" id="IPR000055">
    <property type="entry name" value="Restrct_endonuc_typeI_TRD"/>
</dbReference>
<evidence type="ECO:0000313" key="7">
    <source>
        <dbReference type="Proteomes" id="UP000253383"/>
    </source>
</evidence>
<reference evidence="6 7" key="1">
    <citation type="submission" date="2018-07" db="EMBL/GenBank/DDBJ databases">
        <title>Genome analysis of Larkinella rosea.</title>
        <authorList>
            <person name="Zhou Z."/>
            <person name="Wang G."/>
        </authorList>
    </citation>
    <scope>NUCLEOTIDE SEQUENCE [LARGE SCALE GENOMIC DNA]</scope>
    <source>
        <strain evidence="7">zzj9</strain>
    </source>
</reference>
<sequence>MKTGWEVKQLNQVCEKITDGTHQTPTYFQDGIVFLSSKNVTSGKIDWINVKYIDAKQHVEMHKRVAPRLNDILLAKNGTTGVAAIVDKDVVFDIYVSLALLRVKEEVLPSFMLYFINSPLAKKQFNRRLKGIGVPNLHLEEIREVEISYPKSLPEQQRIVAILDEAFAAIDQAKANAEKNLQNARALFESYLQSVFANSGEGWEFKKVKEVAKHSLGKMLDKAKNQGIPQRYLRNINVRWFKTDLSDLLEMRFRPEETEKYTAQKGDVLICEGGYPGRAAIWEEDYPIYFQKAIHRVRFNKQEYNKLFVYFLYLSDKNGNLKDYCSGAGIQHFTGEALGRFIMPLPPLSEAKSIVAKLDALSIETKKLEAIYRQKLADLDELKKAILQKAFRGELKTAQAAELV</sequence>
<keyword evidence="6" id="KW-0540">Nuclease</keyword>
<proteinExistence type="inferred from homology"/>
<feature type="coiled-coil region" evidence="4">
    <location>
        <begin position="163"/>
        <end position="194"/>
    </location>
</feature>
<dbReference type="Pfam" id="PF01420">
    <property type="entry name" value="Methylase_S"/>
    <property type="match status" value="2"/>
</dbReference>
<comment type="caution">
    <text evidence="6">The sequence shown here is derived from an EMBL/GenBank/DDBJ whole genome shotgun (WGS) entry which is preliminary data.</text>
</comment>
<evidence type="ECO:0000256" key="1">
    <source>
        <dbReference type="ARBA" id="ARBA00010923"/>
    </source>
</evidence>
<dbReference type="GO" id="GO:0003677">
    <property type="term" value="F:DNA binding"/>
    <property type="evidence" value="ECO:0007669"/>
    <property type="project" value="UniProtKB-KW"/>
</dbReference>
<dbReference type="PANTHER" id="PTHR30408:SF12">
    <property type="entry name" value="TYPE I RESTRICTION ENZYME MJAVIII SPECIFICITY SUBUNIT"/>
    <property type="match status" value="1"/>
</dbReference>
<dbReference type="SUPFAM" id="SSF116734">
    <property type="entry name" value="DNA methylase specificity domain"/>
    <property type="match status" value="2"/>
</dbReference>
<keyword evidence="6" id="KW-0255">Endonuclease</keyword>
<evidence type="ECO:0000256" key="4">
    <source>
        <dbReference type="SAM" id="Coils"/>
    </source>
</evidence>
<dbReference type="InterPro" id="IPR044946">
    <property type="entry name" value="Restrct_endonuc_typeI_TRD_sf"/>
</dbReference>
<dbReference type="RefSeq" id="WP_114407259.1">
    <property type="nucleotide sequence ID" value="NZ_QOWE01000013.1"/>
</dbReference>
<dbReference type="InterPro" id="IPR052021">
    <property type="entry name" value="Type-I_RS_S_subunit"/>
</dbReference>
<dbReference type="OrthoDB" id="825893at2"/>
<dbReference type="CDD" id="cd17246">
    <property type="entry name" value="RMtype1_S_SonII-TRD2-CR2_like"/>
    <property type="match status" value="1"/>
</dbReference>
<keyword evidence="4" id="KW-0175">Coiled coil</keyword>
<evidence type="ECO:0000256" key="3">
    <source>
        <dbReference type="ARBA" id="ARBA00023125"/>
    </source>
</evidence>
<gene>
    <name evidence="6" type="ORF">DUE52_17250</name>
</gene>
<dbReference type="GO" id="GO:0004519">
    <property type="term" value="F:endonuclease activity"/>
    <property type="evidence" value="ECO:0007669"/>
    <property type="project" value="UniProtKB-KW"/>
</dbReference>
<name>A0A368JMH6_9BACT</name>
<keyword evidence="2" id="KW-0680">Restriction system</keyword>
<dbReference type="Gene3D" id="3.90.220.20">
    <property type="entry name" value="DNA methylase specificity domains"/>
    <property type="match status" value="2"/>
</dbReference>
<evidence type="ECO:0000259" key="5">
    <source>
        <dbReference type="Pfam" id="PF01420"/>
    </source>
</evidence>
<dbReference type="GO" id="GO:0009307">
    <property type="term" value="P:DNA restriction-modification system"/>
    <property type="evidence" value="ECO:0007669"/>
    <property type="project" value="UniProtKB-KW"/>
</dbReference>
<keyword evidence="6" id="KW-0378">Hydrolase</keyword>
<protein>
    <submittedName>
        <fullName evidence="6">Restriction endonuclease subunit M</fullName>
    </submittedName>
</protein>